<protein>
    <submittedName>
        <fullName evidence="3">Alpha beta-hydrolase</fullName>
    </submittedName>
</protein>
<evidence type="ECO:0000256" key="1">
    <source>
        <dbReference type="ARBA" id="ARBA00022801"/>
    </source>
</evidence>
<dbReference type="SUPFAM" id="SSF53474">
    <property type="entry name" value="alpha/beta-Hydrolases"/>
    <property type="match status" value="1"/>
</dbReference>
<dbReference type="InterPro" id="IPR050300">
    <property type="entry name" value="GDXG_lipolytic_enzyme"/>
</dbReference>
<evidence type="ECO:0000259" key="2">
    <source>
        <dbReference type="Pfam" id="PF07859"/>
    </source>
</evidence>
<dbReference type="InterPro" id="IPR013094">
    <property type="entry name" value="AB_hydrolase_3"/>
</dbReference>
<keyword evidence="4" id="KW-1185">Reference proteome</keyword>
<proteinExistence type="predicted"/>
<accession>A0AAI8Z8L6</accession>
<dbReference type="PANTHER" id="PTHR48081">
    <property type="entry name" value="AB HYDROLASE SUPERFAMILY PROTEIN C4A8.06C"/>
    <property type="match status" value="1"/>
</dbReference>
<dbReference type="PANTHER" id="PTHR48081:SF8">
    <property type="entry name" value="ALPHA_BETA HYDROLASE FOLD-3 DOMAIN-CONTAINING PROTEIN-RELATED"/>
    <property type="match status" value="1"/>
</dbReference>
<sequence>MLEYLQFACIRAFANTSLHVKRSAWLSPQTQPNRIKSYPCRPNLYSCRIFTPPNHSEQGQTILPLVISVHGGGFIVNAPAFDDPMARHIADHANCIVVSIDYGKSPQSKFPGAYDDVMEQSLAIIDDPELPIDKSKVVLCGSSAGGNLVLAVAQDPKLRPKLRGVAAIYPLVDMTEDAKTKMATRPDSSVPDFVGDSLDTIYGLYFDAAEKSKLSLKDVRISPTYFSSRESLPQEILLIGAEHDMVCHEDEIMADKLAAASADKKVATKNGWKAPGVEWYKVHGQKHAFNAFPEKDPDVEKVRVRETDAMFSSISEWLVDTFANNRET</sequence>
<keyword evidence="1" id="KW-0378">Hydrolase</keyword>
<dbReference type="EMBL" id="CAVMBE010000118">
    <property type="protein sequence ID" value="CAK4034459.1"/>
    <property type="molecule type" value="Genomic_DNA"/>
</dbReference>
<comment type="caution">
    <text evidence="3">The sequence shown here is derived from an EMBL/GenBank/DDBJ whole genome shotgun (WGS) entry which is preliminary data.</text>
</comment>
<gene>
    <name evidence="3" type="ORF">LECACI_7A009617</name>
</gene>
<dbReference type="Proteomes" id="UP001296104">
    <property type="component" value="Unassembled WGS sequence"/>
</dbReference>
<name>A0AAI8Z8L6_9PEZI</name>
<dbReference type="GO" id="GO:0016787">
    <property type="term" value="F:hydrolase activity"/>
    <property type="evidence" value="ECO:0007669"/>
    <property type="project" value="UniProtKB-KW"/>
</dbReference>
<reference evidence="3" key="1">
    <citation type="submission" date="2023-11" db="EMBL/GenBank/DDBJ databases">
        <authorList>
            <person name="Alioto T."/>
            <person name="Alioto T."/>
            <person name="Gomez Garrido J."/>
        </authorList>
    </citation>
    <scope>NUCLEOTIDE SEQUENCE</scope>
</reference>
<organism evidence="3 4">
    <name type="scientific">Lecanosticta acicola</name>
    <dbReference type="NCBI Taxonomy" id="111012"/>
    <lineage>
        <taxon>Eukaryota</taxon>
        <taxon>Fungi</taxon>
        <taxon>Dikarya</taxon>
        <taxon>Ascomycota</taxon>
        <taxon>Pezizomycotina</taxon>
        <taxon>Dothideomycetes</taxon>
        <taxon>Dothideomycetidae</taxon>
        <taxon>Mycosphaerellales</taxon>
        <taxon>Mycosphaerellaceae</taxon>
        <taxon>Lecanosticta</taxon>
    </lineage>
</organism>
<dbReference type="InterPro" id="IPR029058">
    <property type="entry name" value="AB_hydrolase_fold"/>
</dbReference>
<dbReference type="Pfam" id="PF07859">
    <property type="entry name" value="Abhydrolase_3"/>
    <property type="match status" value="1"/>
</dbReference>
<dbReference type="Gene3D" id="3.40.50.1820">
    <property type="entry name" value="alpha/beta hydrolase"/>
    <property type="match status" value="1"/>
</dbReference>
<evidence type="ECO:0000313" key="4">
    <source>
        <dbReference type="Proteomes" id="UP001296104"/>
    </source>
</evidence>
<dbReference type="AlphaFoldDB" id="A0AAI8Z8L6"/>
<feature type="domain" description="Alpha/beta hydrolase fold-3" evidence="2">
    <location>
        <begin position="66"/>
        <end position="266"/>
    </location>
</feature>
<evidence type="ECO:0000313" key="3">
    <source>
        <dbReference type="EMBL" id="CAK4034459.1"/>
    </source>
</evidence>